<dbReference type="RefSeq" id="WP_157479265.1">
    <property type="nucleotide sequence ID" value="NZ_CP046566.1"/>
</dbReference>
<dbReference type="PANTHER" id="PTHR34580:SF9">
    <property type="entry name" value="SLL5097 PROTEIN"/>
    <property type="match status" value="1"/>
</dbReference>
<dbReference type="KEGG" id="fls:GLV81_13115"/>
<dbReference type="InterPro" id="IPR051534">
    <property type="entry name" value="CBASS_pafABC_assoc_protein"/>
</dbReference>
<evidence type="ECO:0000259" key="1">
    <source>
        <dbReference type="Pfam" id="PF13280"/>
    </source>
</evidence>
<dbReference type="Pfam" id="PF25583">
    <property type="entry name" value="WCX"/>
    <property type="match status" value="1"/>
</dbReference>
<evidence type="ECO:0000259" key="2">
    <source>
        <dbReference type="Pfam" id="PF25583"/>
    </source>
</evidence>
<dbReference type="PROSITE" id="PS52050">
    <property type="entry name" value="WYL"/>
    <property type="match status" value="1"/>
</dbReference>
<accession>A0A6I6GPN1</accession>
<gene>
    <name evidence="3" type="ORF">GLV81_13115</name>
</gene>
<protein>
    <submittedName>
        <fullName evidence="3">WYL domain-containing protein</fullName>
    </submittedName>
</protein>
<dbReference type="Pfam" id="PF13280">
    <property type="entry name" value="WYL"/>
    <property type="match status" value="1"/>
</dbReference>
<feature type="domain" description="WYL" evidence="1">
    <location>
        <begin position="155"/>
        <end position="222"/>
    </location>
</feature>
<proteinExistence type="predicted"/>
<dbReference type="InterPro" id="IPR057727">
    <property type="entry name" value="WCX_dom"/>
</dbReference>
<evidence type="ECO:0000313" key="4">
    <source>
        <dbReference type="Proteomes" id="UP000426027"/>
    </source>
</evidence>
<sequence length="340" mass="38657">MNFSDYRLRVMDYLLSSGRKINSRKEFVSLLNDLVTAKGGDEIGEDMLSKYIKSLNELADVDNVTVKFTVSDGYHYTQKGYKVFEDFISDEDKQLFTIAASVFGLFAGSPLQEKFSQTVQKVLNENASGSLRKVTEQIVAFNAAQNDSGAIWIHPLLTAIIEGRTLLMTYKSMRDTEERKRVVSPYLLKQFHDRWYLVAYAHQSSSPHKTLVFSLSSIRNVETCDEPYFVDPDFSPTDYFKYSIGVWHWHEKAPELIQLEFNDFIAQIQANPLHHSQKATLTNDGKSLLIDLYVYTSPELEMLILSYGPAVKVLKPAWLAEKMISSAKAVLTLYGNKING</sequence>
<evidence type="ECO:0000313" key="3">
    <source>
        <dbReference type="EMBL" id="QGW28912.1"/>
    </source>
</evidence>
<name>A0A6I6GPN1_9BACT</name>
<keyword evidence="4" id="KW-1185">Reference proteome</keyword>
<dbReference type="AlphaFoldDB" id="A0A6I6GPN1"/>
<feature type="domain" description="WCX" evidence="2">
    <location>
        <begin position="268"/>
        <end position="331"/>
    </location>
</feature>
<organism evidence="3 4">
    <name type="scientific">Phnomibacter ginsenosidimutans</name>
    <dbReference type="NCBI Taxonomy" id="2676868"/>
    <lineage>
        <taxon>Bacteria</taxon>
        <taxon>Pseudomonadati</taxon>
        <taxon>Bacteroidota</taxon>
        <taxon>Chitinophagia</taxon>
        <taxon>Chitinophagales</taxon>
        <taxon>Chitinophagaceae</taxon>
        <taxon>Phnomibacter</taxon>
    </lineage>
</organism>
<dbReference type="PANTHER" id="PTHR34580">
    <property type="match status" value="1"/>
</dbReference>
<reference evidence="3 4" key="1">
    <citation type="submission" date="2019-11" db="EMBL/GenBank/DDBJ databases">
        <authorList>
            <person name="Im W.T."/>
        </authorList>
    </citation>
    <scope>NUCLEOTIDE SEQUENCE [LARGE SCALE GENOMIC DNA]</scope>
    <source>
        <strain evidence="3 4">SB-02</strain>
    </source>
</reference>
<dbReference type="EMBL" id="CP046566">
    <property type="protein sequence ID" value="QGW28912.1"/>
    <property type="molecule type" value="Genomic_DNA"/>
</dbReference>
<dbReference type="Proteomes" id="UP000426027">
    <property type="component" value="Chromosome"/>
</dbReference>
<dbReference type="InterPro" id="IPR026881">
    <property type="entry name" value="WYL_dom"/>
</dbReference>